<accession>A0A2J7ZHI3</accession>
<dbReference type="InterPro" id="IPR008271">
    <property type="entry name" value="Ser/Thr_kinase_AS"/>
</dbReference>
<evidence type="ECO:0000256" key="5">
    <source>
        <dbReference type="ARBA" id="ARBA00022840"/>
    </source>
</evidence>
<dbReference type="InterPro" id="IPR051681">
    <property type="entry name" value="Ser/Thr_Kinases-Pseudokinases"/>
</dbReference>
<dbReference type="OrthoDB" id="339325at2759"/>
<evidence type="ECO:0000259" key="8">
    <source>
        <dbReference type="PROSITE" id="PS50011"/>
    </source>
</evidence>
<comment type="caution">
    <text evidence="9">The sequence shown here is derived from an EMBL/GenBank/DDBJ whole genome shotgun (WGS) entry which is preliminary data.</text>
</comment>
<evidence type="ECO:0000313" key="9">
    <source>
        <dbReference type="EMBL" id="PNG99726.1"/>
    </source>
</evidence>
<dbReference type="SMART" id="SM00220">
    <property type="entry name" value="S_TKc"/>
    <property type="match status" value="1"/>
</dbReference>
<evidence type="ECO:0000256" key="6">
    <source>
        <dbReference type="PROSITE-ProRule" id="PRU10141"/>
    </source>
</evidence>
<evidence type="ECO:0000256" key="4">
    <source>
        <dbReference type="ARBA" id="ARBA00022777"/>
    </source>
</evidence>
<dbReference type="InterPro" id="IPR011009">
    <property type="entry name" value="Kinase-like_dom_sf"/>
</dbReference>
<dbReference type="InterPro" id="IPR000719">
    <property type="entry name" value="Prot_kinase_dom"/>
</dbReference>
<dbReference type="PROSITE" id="PS50011">
    <property type="entry name" value="PROTEIN_KINASE_DOM"/>
    <property type="match status" value="1"/>
</dbReference>
<dbReference type="Gene3D" id="3.30.200.20">
    <property type="entry name" value="Phosphorylase Kinase, domain 1"/>
    <property type="match status" value="1"/>
</dbReference>
<keyword evidence="2" id="KW-0808">Transferase</keyword>
<comment type="similarity">
    <text evidence="7">Belongs to the protein kinase superfamily.</text>
</comment>
<keyword evidence="1 7" id="KW-0723">Serine/threonine-protein kinase</keyword>
<dbReference type="PANTHER" id="PTHR44329:SF214">
    <property type="entry name" value="PROTEIN KINASE DOMAIN-CONTAINING PROTEIN"/>
    <property type="match status" value="1"/>
</dbReference>
<dbReference type="GO" id="GO:0005524">
    <property type="term" value="F:ATP binding"/>
    <property type="evidence" value="ECO:0007669"/>
    <property type="project" value="UniProtKB-UniRule"/>
</dbReference>
<keyword evidence="10" id="KW-1185">Reference proteome</keyword>
<evidence type="ECO:0000256" key="3">
    <source>
        <dbReference type="ARBA" id="ARBA00022741"/>
    </source>
</evidence>
<keyword evidence="3 6" id="KW-0547">Nucleotide-binding</keyword>
<proteinExistence type="inferred from homology"/>
<dbReference type="Gene3D" id="1.10.510.10">
    <property type="entry name" value="Transferase(Phosphotransferase) domain 1"/>
    <property type="match status" value="1"/>
</dbReference>
<protein>
    <submittedName>
        <fullName evidence="9">Putative serine/threonine-protein kinase</fullName>
    </submittedName>
</protein>
<keyword evidence="4 9" id="KW-0418">Kinase</keyword>
<evidence type="ECO:0000256" key="7">
    <source>
        <dbReference type="RuleBase" id="RU000304"/>
    </source>
</evidence>
<organism evidence="9 10">
    <name type="scientific">Tetrabaena socialis</name>
    <dbReference type="NCBI Taxonomy" id="47790"/>
    <lineage>
        <taxon>Eukaryota</taxon>
        <taxon>Viridiplantae</taxon>
        <taxon>Chlorophyta</taxon>
        <taxon>core chlorophytes</taxon>
        <taxon>Chlorophyceae</taxon>
        <taxon>CS clade</taxon>
        <taxon>Chlamydomonadales</taxon>
        <taxon>Tetrabaenaceae</taxon>
        <taxon>Tetrabaena</taxon>
    </lineage>
</organism>
<dbReference type="PANTHER" id="PTHR44329">
    <property type="entry name" value="SERINE/THREONINE-PROTEIN KINASE TNNI3K-RELATED"/>
    <property type="match status" value="1"/>
</dbReference>
<dbReference type="Pfam" id="PF07714">
    <property type="entry name" value="PK_Tyr_Ser-Thr"/>
    <property type="match status" value="1"/>
</dbReference>
<gene>
    <name evidence="9" type="ORF">TSOC_014491</name>
</gene>
<dbReference type="Proteomes" id="UP000236333">
    <property type="component" value="Unassembled WGS sequence"/>
</dbReference>
<feature type="non-terminal residue" evidence="9">
    <location>
        <position position="204"/>
    </location>
</feature>
<evidence type="ECO:0000256" key="1">
    <source>
        <dbReference type="ARBA" id="ARBA00022527"/>
    </source>
</evidence>
<dbReference type="PROSITE" id="PS00108">
    <property type="entry name" value="PROTEIN_KINASE_ST"/>
    <property type="match status" value="1"/>
</dbReference>
<feature type="domain" description="Protein kinase" evidence="8">
    <location>
        <begin position="43"/>
        <end position="204"/>
    </location>
</feature>
<dbReference type="SUPFAM" id="SSF56112">
    <property type="entry name" value="Protein kinase-like (PK-like)"/>
    <property type="match status" value="1"/>
</dbReference>
<keyword evidence="5 6" id="KW-0067">ATP-binding</keyword>
<reference evidence="9 10" key="1">
    <citation type="journal article" date="2017" name="Mol. Biol. Evol.">
        <title>The 4-celled Tetrabaena socialis nuclear genome reveals the essential components for genetic control of cell number at the origin of multicellularity in the volvocine lineage.</title>
        <authorList>
            <person name="Featherston J."/>
            <person name="Arakaki Y."/>
            <person name="Hanschen E.R."/>
            <person name="Ferris P.J."/>
            <person name="Michod R.E."/>
            <person name="Olson B.J.S.C."/>
            <person name="Nozaki H."/>
            <person name="Durand P.M."/>
        </authorList>
    </citation>
    <scope>NUCLEOTIDE SEQUENCE [LARGE SCALE GENOMIC DNA]</scope>
    <source>
        <strain evidence="9 10">NIES-571</strain>
    </source>
</reference>
<evidence type="ECO:0000313" key="10">
    <source>
        <dbReference type="Proteomes" id="UP000236333"/>
    </source>
</evidence>
<dbReference type="InterPro" id="IPR017441">
    <property type="entry name" value="Protein_kinase_ATP_BS"/>
</dbReference>
<sequence length="204" mass="22020">MCIQTASKHVYEVAFGPEKGPSDTGFGSMAAHSADASPEDVVKLLPLVLGKGAFGRVYAGVYRGQRVAVKQVLDMHDDSGSQDSFAQELEVLGRCRHPNIVCVLAACLAPPRPCLVMERMDTSLDKLLYAKPEPLPMELVLCIAIQVACGLEYLHPTILHRDLKPANVLVNDPWGELPVVKLSDFGLSRLRSTALVTNSPEAGT</sequence>
<dbReference type="AlphaFoldDB" id="A0A2J7ZHI3"/>
<dbReference type="InterPro" id="IPR001245">
    <property type="entry name" value="Ser-Thr/Tyr_kinase_cat_dom"/>
</dbReference>
<dbReference type="EMBL" id="PGGS01002244">
    <property type="protein sequence ID" value="PNG99726.1"/>
    <property type="molecule type" value="Genomic_DNA"/>
</dbReference>
<name>A0A2J7ZHI3_9CHLO</name>
<evidence type="ECO:0000256" key="2">
    <source>
        <dbReference type="ARBA" id="ARBA00022679"/>
    </source>
</evidence>
<feature type="binding site" evidence="6">
    <location>
        <position position="70"/>
    </location>
    <ligand>
        <name>ATP</name>
        <dbReference type="ChEBI" id="CHEBI:30616"/>
    </ligand>
</feature>
<dbReference type="PROSITE" id="PS00107">
    <property type="entry name" value="PROTEIN_KINASE_ATP"/>
    <property type="match status" value="1"/>
</dbReference>
<dbReference type="GO" id="GO:0004674">
    <property type="term" value="F:protein serine/threonine kinase activity"/>
    <property type="evidence" value="ECO:0007669"/>
    <property type="project" value="UniProtKB-KW"/>
</dbReference>